<feature type="transmembrane region" description="Helical" evidence="1">
    <location>
        <begin position="44"/>
        <end position="64"/>
    </location>
</feature>
<comment type="caution">
    <text evidence="3">The sequence shown here is derived from an EMBL/GenBank/DDBJ whole genome shotgun (WGS) entry which is preliminary data.</text>
</comment>
<proteinExistence type="predicted"/>
<keyword evidence="1" id="KW-0472">Membrane</keyword>
<keyword evidence="3" id="KW-0540">Nuclease</keyword>
<dbReference type="RefSeq" id="WP_275979287.1">
    <property type="nucleotide sequence ID" value="NZ_JAMZDZ010000001.1"/>
</dbReference>
<protein>
    <submittedName>
        <fullName evidence="3">Endonuclease/exonuclease/phosphatase family protein</fullName>
    </submittedName>
</protein>
<dbReference type="Pfam" id="PF03372">
    <property type="entry name" value="Exo_endo_phos"/>
    <property type="match status" value="1"/>
</dbReference>
<feature type="transmembrane region" description="Helical" evidence="1">
    <location>
        <begin position="21"/>
        <end position="38"/>
    </location>
</feature>
<sequence length="293" mass="30878">MALHAYIPNGVRNLGSLLETFLPWLGLPIPILAGLAVYRRSAPAGIAVLLPIVVWLALFGEIVLPAKGGGPHDLRVVSNNVLAGNEDPAATSRQLVAADPDVIGLQEIPSNAVAAYEAELASAYRYHVVRGTVGLWSRFPITEPSAVDLRLGWDRALRAVVHAPAGTIAVYVAHMPSVRVDVDQGFTADQRDDSAEALGEALSAERNPRVVLLADLNGSVYDRALAPITAQLDSAQAAAGSGFGFSWPAGFPLARIDHVLIRGVDVAHAWVLPADGSDHRPVAADLRLAKSTG</sequence>
<evidence type="ECO:0000313" key="3">
    <source>
        <dbReference type="EMBL" id="MFC4129423.1"/>
    </source>
</evidence>
<dbReference type="EMBL" id="JBHSAY010000003">
    <property type="protein sequence ID" value="MFC4129423.1"/>
    <property type="molecule type" value="Genomic_DNA"/>
</dbReference>
<dbReference type="InterPro" id="IPR005135">
    <property type="entry name" value="Endo/exonuclease/phosphatase"/>
</dbReference>
<keyword evidence="1" id="KW-0812">Transmembrane</keyword>
<name>A0ABV8LGT5_9ACTN</name>
<gene>
    <name evidence="3" type="ORF">ACFOZ4_02220</name>
</gene>
<reference evidence="4" key="1">
    <citation type="journal article" date="2019" name="Int. J. Syst. Evol. Microbiol.">
        <title>The Global Catalogue of Microorganisms (GCM) 10K type strain sequencing project: providing services to taxonomists for standard genome sequencing and annotation.</title>
        <authorList>
            <consortium name="The Broad Institute Genomics Platform"/>
            <consortium name="The Broad Institute Genome Sequencing Center for Infectious Disease"/>
            <person name="Wu L."/>
            <person name="Ma J."/>
        </authorList>
    </citation>
    <scope>NUCLEOTIDE SEQUENCE [LARGE SCALE GENOMIC DNA]</scope>
    <source>
        <strain evidence="4">CGMCC 4.7289</strain>
    </source>
</reference>
<dbReference type="InterPro" id="IPR036691">
    <property type="entry name" value="Endo/exonu/phosph_ase_sf"/>
</dbReference>
<dbReference type="Gene3D" id="3.60.10.10">
    <property type="entry name" value="Endonuclease/exonuclease/phosphatase"/>
    <property type="match status" value="1"/>
</dbReference>
<evidence type="ECO:0000259" key="2">
    <source>
        <dbReference type="Pfam" id="PF03372"/>
    </source>
</evidence>
<accession>A0ABV8LGT5</accession>
<dbReference type="SUPFAM" id="SSF56219">
    <property type="entry name" value="DNase I-like"/>
    <property type="match status" value="1"/>
</dbReference>
<dbReference type="Proteomes" id="UP001595816">
    <property type="component" value="Unassembled WGS sequence"/>
</dbReference>
<organism evidence="3 4">
    <name type="scientific">Hamadaea flava</name>
    <dbReference type="NCBI Taxonomy" id="1742688"/>
    <lineage>
        <taxon>Bacteria</taxon>
        <taxon>Bacillati</taxon>
        <taxon>Actinomycetota</taxon>
        <taxon>Actinomycetes</taxon>
        <taxon>Micromonosporales</taxon>
        <taxon>Micromonosporaceae</taxon>
        <taxon>Hamadaea</taxon>
    </lineage>
</organism>
<keyword evidence="3" id="KW-0378">Hydrolase</keyword>
<keyword evidence="1" id="KW-1133">Transmembrane helix</keyword>
<evidence type="ECO:0000313" key="4">
    <source>
        <dbReference type="Proteomes" id="UP001595816"/>
    </source>
</evidence>
<dbReference type="GO" id="GO:0004519">
    <property type="term" value="F:endonuclease activity"/>
    <property type="evidence" value="ECO:0007669"/>
    <property type="project" value="UniProtKB-KW"/>
</dbReference>
<feature type="domain" description="Endonuclease/exonuclease/phosphatase" evidence="2">
    <location>
        <begin position="80"/>
        <end position="279"/>
    </location>
</feature>
<keyword evidence="3" id="KW-0255">Endonuclease</keyword>
<evidence type="ECO:0000256" key="1">
    <source>
        <dbReference type="SAM" id="Phobius"/>
    </source>
</evidence>
<keyword evidence="4" id="KW-1185">Reference proteome</keyword>